<dbReference type="GO" id="GO:0085020">
    <property type="term" value="P:protein K6-linked ubiquitination"/>
    <property type="evidence" value="ECO:0007669"/>
    <property type="project" value="TreeGrafter"/>
</dbReference>
<protein>
    <recommendedName>
        <fullName evidence="5">Azaphilone pigments biosynthesis cluster protein L N-terminal domain-containing protein</fullName>
    </recommendedName>
</protein>
<dbReference type="SUPFAM" id="SSF48403">
    <property type="entry name" value="Ankyrin repeat"/>
    <property type="match status" value="1"/>
</dbReference>
<evidence type="ECO:0000313" key="6">
    <source>
        <dbReference type="EMBL" id="KAJ7637015.1"/>
    </source>
</evidence>
<name>A0AAD7C280_9AGAR</name>
<evidence type="ECO:0000256" key="2">
    <source>
        <dbReference type="ARBA" id="ARBA00023043"/>
    </source>
</evidence>
<evidence type="ECO:0000256" key="3">
    <source>
        <dbReference type="PROSITE-ProRule" id="PRU00023"/>
    </source>
</evidence>
<reference evidence="6" key="1">
    <citation type="submission" date="2023-03" db="EMBL/GenBank/DDBJ databases">
        <title>Massive genome expansion in bonnet fungi (Mycena s.s.) driven by repeated elements and novel gene families across ecological guilds.</title>
        <authorList>
            <consortium name="Lawrence Berkeley National Laboratory"/>
            <person name="Harder C.B."/>
            <person name="Miyauchi S."/>
            <person name="Viragh M."/>
            <person name="Kuo A."/>
            <person name="Thoen E."/>
            <person name="Andreopoulos B."/>
            <person name="Lu D."/>
            <person name="Skrede I."/>
            <person name="Drula E."/>
            <person name="Henrissat B."/>
            <person name="Morin E."/>
            <person name="Kohler A."/>
            <person name="Barry K."/>
            <person name="LaButti K."/>
            <person name="Morin E."/>
            <person name="Salamov A."/>
            <person name="Lipzen A."/>
            <person name="Mereny Z."/>
            <person name="Hegedus B."/>
            <person name="Baldrian P."/>
            <person name="Stursova M."/>
            <person name="Weitz H."/>
            <person name="Taylor A."/>
            <person name="Grigoriev I.V."/>
            <person name="Nagy L.G."/>
            <person name="Martin F."/>
            <person name="Kauserud H."/>
        </authorList>
    </citation>
    <scope>NUCLEOTIDE SEQUENCE</scope>
    <source>
        <strain evidence="6">9284</strain>
    </source>
</reference>
<dbReference type="EMBL" id="JARKIF010000006">
    <property type="protein sequence ID" value="KAJ7637015.1"/>
    <property type="molecule type" value="Genomic_DNA"/>
</dbReference>
<dbReference type="PROSITE" id="PS50088">
    <property type="entry name" value="ANK_REPEAT"/>
    <property type="match status" value="2"/>
</dbReference>
<accession>A0AAD7C280</accession>
<dbReference type="AlphaFoldDB" id="A0AAD7C280"/>
<sequence length="462" mass="51007">MSFGFGLGDIALVTQLTWKLYKGCKDSPRDFQALTNELGSLNAVLGETRDYVEEYGDELPEHRIERLNRLLDTCRGPLEDLEALLRKYNGLATQSQRTWDRMRFGMKDLSDVRQKLISSTTLLTSFNSALLNSSTARIEKRLNKFITEVQAGMREGSVISSTDVASTIESPEVWAEVRRELEDVGITAAVVEERHEFILTWIKNAVADGALEGVGVVEISKLNIQGIPQSHGGTRKTSLTLVDDEGVPDSPNLTPTASRCHSPTGDDDLDSNLQYHSAASHFGHDEEDAGRLSAATYAFDAELQRTRNSRAVTDLFDPLAASTMYSLSPPSDSKNKRPVPTRRRTFGMVEKLFQKQTAIVQAASDGDIDRVAKLISMGMDVNVRDRWGWSALSMCGYGGHAAIARILLDHGANIDNMDVDGDTPMSLAAQRGHADLVIMFEEEEAIRKVKEAENAKEKSLNQ</sequence>
<dbReference type="InterPro" id="IPR002110">
    <property type="entry name" value="Ankyrin_rpt"/>
</dbReference>
<evidence type="ECO:0000256" key="4">
    <source>
        <dbReference type="SAM" id="MobiDB-lite"/>
    </source>
</evidence>
<organism evidence="6 7">
    <name type="scientific">Roridomyces roridus</name>
    <dbReference type="NCBI Taxonomy" id="1738132"/>
    <lineage>
        <taxon>Eukaryota</taxon>
        <taxon>Fungi</taxon>
        <taxon>Dikarya</taxon>
        <taxon>Basidiomycota</taxon>
        <taxon>Agaricomycotina</taxon>
        <taxon>Agaricomycetes</taxon>
        <taxon>Agaricomycetidae</taxon>
        <taxon>Agaricales</taxon>
        <taxon>Marasmiineae</taxon>
        <taxon>Mycenaceae</taxon>
        <taxon>Roridomyces</taxon>
    </lineage>
</organism>
<feature type="domain" description="Azaphilone pigments biosynthesis cluster protein L N-terminal" evidence="5">
    <location>
        <begin position="24"/>
        <end position="135"/>
    </location>
</feature>
<dbReference type="Gene3D" id="1.25.40.20">
    <property type="entry name" value="Ankyrin repeat-containing domain"/>
    <property type="match status" value="1"/>
</dbReference>
<gene>
    <name evidence="6" type="ORF">FB45DRAFT_453441</name>
</gene>
<keyword evidence="7" id="KW-1185">Reference proteome</keyword>
<evidence type="ECO:0000256" key="1">
    <source>
        <dbReference type="ARBA" id="ARBA00022737"/>
    </source>
</evidence>
<feature type="compositionally biased region" description="Polar residues" evidence="4">
    <location>
        <begin position="251"/>
        <end position="261"/>
    </location>
</feature>
<comment type="caution">
    <text evidence="6">The sequence shown here is derived from an EMBL/GenBank/DDBJ whole genome shotgun (WGS) entry which is preliminary data.</text>
</comment>
<feature type="repeat" description="ANK" evidence="3">
    <location>
        <begin position="387"/>
        <end position="419"/>
    </location>
</feature>
<feature type="repeat" description="ANK" evidence="3">
    <location>
        <begin position="354"/>
        <end position="386"/>
    </location>
</feature>
<dbReference type="Proteomes" id="UP001221142">
    <property type="component" value="Unassembled WGS sequence"/>
</dbReference>
<dbReference type="Pfam" id="PF17111">
    <property type="entry name" value="PigL_N"/>
    <property type="match status" value="1"/>
</dbReference>
<dbReference type="InterPro" id="IPR031348">
    <property type="entry name" value="PigL_N"/>
</dbReference>
<evidence type="ECO:0000313" key="7">
    <source>
        <dbReference type="Proteomes" id="UP001221142"/>
    </source>
</evidence>
<dbReference type="PANTHER" id="PTHR24171:SF8">
    <property type="entry name" value="BRCA1-ASSOCIATED RING DOMAIN PROTEIN 1"/>
    <property type="match status" value="1"/>
</dbReference>
<feature type="region of interest" description="Disordered" evidence="4">
    <location>
        <begin position="243"/>
        <end position="272"/>
    </location>
</feature>
<proteinExistence type="predicted"/>
<dbReference type="GO" id="GO:0004842">
    <property type="term" value="F:ubiquitin-protein transferase activity"/>
    <property type="evidence" value="ECO:0007669"/>
    <property type="project" value="TreeGrafter"/>
</dbReference>
<dbReference type="PANTHER" id="PTHR24171">
    <property type="entry name" value="ANKYRIN REPEAT DOMAIN-CONTAINING PROTEIN 39-RELATED"/>
    <property type="match status" value="1"/>
</dbReference>
<dbReference type="Pfam" id="PF12796">
    <property type="entry name" value="Ank_2"/>
    <property type="match status" value="1"/>
</dbReference>
<keyword evidence="1" id="KW-0677">Repeat</keyword>
<evidence type="ECO:0000259" key="5">
    <source>
        <dbReference type="Pfam" id="PF17111"/>
    </source>
</evidence>
<dbReference type="InterPro" id="IPR036770">
    <property type="entry name" value="Ankyrin_rpt-contain_sf"/>
</dbReference>
<keyword evidence="2 3" id="KW-0040">ANK repeat</keyword>
<dbReference type="SMART" id="SM00248">
    <property type="entry name" value="ANK"/>
    <property type="match status" value="3"/>
</dbReference>